<dbReference type="GO" id="GO:0005524">
    <property type="term" value="F:ATP binding"/>
    <property type="evidence" value="ECO:0007669"/>
    <property type="project" value="UniProtKB-UniRule"/>
</dbReference>
<dbReference type="GO" id="GO:0005509">
    <property type="term" value="F:calcium ion binding"/>
    <property type="evidence" value="ECO:0007669"/>
    <property type="project" value="InterPro"/>
</dbReference>
<dbReference type="FunFam" id="1.10.238.10:FF:000001">
    <property type="entry name" value="Calmodulin 1"/>
    <property type="match status" value="1"/>
</dbReference>
<evidence type="ECO:0000256" key="1">
    <source>
        <dbReference type="ARBA" id="ARBA00022527"/>
    </source>
</evidence>
<feature type="binding site" evidence="7">
    <location>
        <position position="108"/>
    </location>
    <ligand>
        <name>ATP</name>
        <dbReference type="ChEBI" id="CHEBI:30616"/>
    </ligand>
</feature>
<evidence type="ECO:0000256" key="5">
    <source>
        <dbReference type="ARBA" id="ARBA00022837"/>
    </source>
</evidence>
<reference evidence="10" key="1">
    <citation type="submission" date="2014-05" db="EMBL/GenBank/DDBJ databases">
        <title>The transcriptome of the halophilic microalga Tetraselmis sp. GSL018 isolated from the Great Salt Lake, Utah.</title>
        <authorList>
            <person name="Jinkerson R.E."/>
            <person name="D'Adamo S."/>
            <person name="Posewitz M.C."/>
        </authorList>
    </citation>
    <scope>NUCLEOTIDE SEQUENCE</scope>
    <source>
        <strain evidence="10">GSL018</strain>
    </source>
</reference>
<dbReference type="PANTHER" id="PTHR24349">
    <property type="entry name" value="SERINE/THREONINE-PROTEIN KINASE"/>
    <property type="match status" value="1"/>
</dbReference>
<organism evidence="10">
    <name type="scientific">Tetraselmis sp. GSL018</name>
    <dbReference type="NCBI Taxonomy" id="582737"/>
    <lineage>
        <taxon>Eukaryota</taxon>
        <taxon>Viridiplantae</taxon>
        <taxon>Chlorophyta</taxon>
        <taxon>core chlorophytes</taxon>
        <taxon>Chlorodendrophyceae</taxon>
        <taxon>Chlorodendrales</taxon>
        <taxon>Chlorodendraceae</taxon>
        <taxon>Tetraselmis</taxon>
    </lineage>
</organism>
<dbReference type="GO" id="GO:0004674">
    <property type="term" value="F:protein serine/threonine kinase activity"/>
    <property type="evidence" value="ECO:0007669"/>
    <property type="project" value="UniProtKB-KW"/>
</dbReference>
<dbReference type="SUPFAM" id="SSF56112">
    <property type="entry name" value="Protein kinase-like (PK-like)"/>
    <property type="match status" value="1"/>
</dbReference>
<evidence type="ECO:0000256" key="3">
    <source>
        <dbReference type="ARBA" id="ARBA00022741"/>
    </source>
</evidence>
<dbReference type="Pfam" id="PF00069">
    <property type="entry name" value="Pkinase"/>
    <property type="match status" value="1"/>
</dbReference>
<keyword evidence="4 10" id="KW-0418">Kinase</keyword>
<dbReference type="InterPro" id="IPR018247">
    <property type="entry name" value="EF_Hand_1_Ca_BS"/>
</dbReference>
<dbReference type="InterPro" id="IPR011992">
    <property type="entry name" value="EF-hand-dom_pair"/>
</dbReference>
<proteinExistence type="predicted"/>
<sequence>MKLDSHPPAVATVEPPQVSNKQFEKIRKFRFLKRVKKVMQAIVQELHDVKRTNLSAVALKVQKTHHLLGIEYKDLSDLYVKGHTLGRGGFAQVYEVVEHSSNFGFACKEINKEKLLSSGMERVLRKEITTMGCMRGSRSAVQLHDVLEDETNVYVVMDLCEGGDSRRGIAQRLTKDGCFTEADAAAMMRRMLAAVGSCHERGVIHRDLKFDNFLWTQKGARGELKLSDFGLAAFWAPGDAPIRERCGTAPFMAPEVWSGWGYTAAADVWALGIMLAILLAGDSPFEFQDKKQCAEAACTQQIDWEISPWSLLSLSGRDLLSRMLNKNPLERITVAEVQQHPWLIEGGAAPRTSVAMGMATCMRKLGDIGCLHQAALRLTAKDIMETERAAAFRKAFELCDLDRDGVIGEEELQKALKSLYNEVTDIELKAFVSSFDVLNEGKIGMTEFTAALLYFRSKEDEVKLLKESFPFFDCDNDGMITKTELQQALRRADMAPREIAGLYNALDINRDGFVSPFEFDQFWQRCIEL</sequence>
<evidence type="ECO:0000259" key="8">
    <source>
        <dbReference type="PROSITE" id="PS50011"/>
    </source>
</evidence>
<dbReference type="Gene3D" id="3.30.200.20">
    <property type="entry name" value="Phosphorylase Kinase, domain 1"/>
    <property type="match status" value="1"/>
</dbReference>
<dbReference type="Pfam" id="PF13499">
    <property type="entry name" value="EF-hand_7"/>
    <property type="match status" value="2"/>
</dbReference>
<dbReference type="SMART" id="SM00054">
    <property type="entry name" value="EFh"/>
    <property type="match status" value="3"/>
</dbReference>
<dbReference type="AlphaFoldDB" id="A0A061QXI5"/>
<keyword evidence="2" id="KW-0808">Transferase</keyword>
<dbReference type="InterPro" id="IPR050205">
    <property type="entry name" value="CDPK_Ser/Thr_kinases"/>
</dbReference>
<feature type="domain" description="EF-hand" evidence="9">
    <location>
        <begin position="460"/>
        <end position="495"/>
    </location>
</feature>
<dbReference type="SMART" id="SM00220">
    <property type="entry name" value="S_TKc"/>
    <property type="match status" value="1"/>
</dbReference>
<dbReference type="FunFam" id="3.30.200.20:FF:000042">
    <property type="entry name" value="Aurora kinase A"/>
    <property type="match status" value="1"/>
</dbReference>
<feature type="domain" description="Protein kinase" evidence="8">
    <location>
        <begin position="79"/>
        <end position="343"/>
    </location>
</feature>
<gene>
    <name evidence="10" type="ORF">TSPGSL018_16127</name>
</gene>
<dbReference type="InterPro" id="IPR017441">
    <property type="entry name" value="Protein_kinase_ATP_BS"/>
</dbReference>
<evidence type="ECO:0000256" key="7">
    <source>
        <dbReference type="PROSITE-ProRule" id="PRU10141"/>
    </source>
</evidence>
<dbReference type="PROSITE" id="PS50222">
    <property type="entry name" value="EF_HAND_2"/>
    <property type="match status" value="2"/>
</dbReference>
<dbReference type="PROSITE" id="PS00107">
    <property type="entry name" value="PROTEIN_KINASE_ATP"/>
    <property type="match status" value="1"/>
</dbReference>
<evidence type="ECO:0000256" key="6">
    <source>
        <dbReference type="ARBA" id="ARBA00022840"/>
    </source>
</evidence>
<dbReference type="InterPro" id="IPR002048">
    <property type="entry name" value="EF_hand_dom"/>
</dbReference>
<evidence type="ECO:0000259" key="9">
    <source>
        <dbReference type="PROSITE" id="PS50222"/>
    </source>
</evidence>
<keyword evidence="5" id="KW-0106">Calcium</keyword>
<evidence type="ECO:0000313" key="10">
    <source>
        <dbReference type="EMBL" id="JAC65397.1"/>
    </source>
</evidence>
<name>A0A061QXI5_9CHLO</name>
<evidence type="ECO:0000256" key="2">
    <source>
        <dbReference type="ARBA" id="ARBA00022679"/>
    </source>
</evidence>
<keyword evidence="1" id="KW-0723">Serine/threonine-protein kinase</keyword>
<dbReference type="Gene3D" id="1.10.238.10">
    <property type="entry name" value="EF-hand"/>
    <property type="match status" value="2"/>
</dbReference>
<dbReference type="FunFam" id="1.10.510.10:FF:000571">
    <property type="entry name" value="Maternal embryonic leucine zipper kinase"/>
    <property type="match status" value="1"/>
</dbReference>
<dbReference type="InterPro" id="IPR011009">
    <property type="entry name" value="Kinase-like_dom_sf"/>
</dbReference>
<keyword evidence="6 7" id="KW-0067">ATP-binding</keyword>
<feature type="domain" description="EF-hand" evidence="9">
    <location>
        <begin position="387"/>
        <end position="422"/>
    </location>
</feature>
<keyword evidence="3 7" id="KW-0547">Nucleotide-binding</keyword>
<evidence type="ECO:0000256" key="4">
    <source>
        <dbReference type="ARBA" id="ARBA00022777"/>
    </source>
</evidence>
<dbReference type="InterPro" id="IPR000719">
    <property type="entry name" value="Prot_kinase_dom"/>
</dbReference>
<accession>A0A061QXI5</accession>
<dbReference type="SUPFAM" id="SSF47473">
    <property type="entry name" value="EF-hand"/>
    <property type="match status" value="1"/>
</dbReference>
<dbReference type="PROSITE" id="PS50011">
    <property type="entry name" value="PROTEIN_KINASE_DOM"/>
    <property type="match status" value="1"/>
</dbReference>
<dbReference type="PROSITE" id="PS00018">
    <property type="entry name" value="EF_HAND_1"/>
    <property type="match status" value="3"/>
</dbReference>
<dbReference type="Gene3D" id="1.10.510.10">
    <property type="entry name" value="Transferase(Phosphotransferase) domain 1"/>
    <property type="match status" value="1"/>
</dbReference>
<protein>
    <submittedName>
        <fullName evidence="10">Calcium-dependent protein kinase</fullName>
    </submittedName>
</protein>
<dbReference type="EMBL" id="GBEZ01021346">
    <property type="protein sequence ID" value="JAC65397.1"/>
    <property type="molecule type" value="Transcribed_RNA"/>
</dbReference>